<name>K0YIM2_9ACTN</name>
<feature type="transmembrane region" description="Helical" evidence="1">
    <location>
        <begin position="129"/>
        <end position="152"/>
    </location>
</feature>
<dbReference type="InParanoid" id="K0YIM2"/>
<evidence type="ECO:0000313" key="3">
    <source>
        <dbReference type="Proteomes" id="UP000006069"/>
    </source>
</evidence>
<dbReference type="Pfam" id="PF13346">
    <property type="entry name" value="ABC2_membrane_5"/>
    <property type="match status" value="1"/>
</dbReference>
<keyword evidence="3" id="KW-1185">Reference proteome</keyword>
<accession>K0YIM2</accession>
<dbReference type="HOGENOM" id="CLU_102880_0_0_11"/>
<dbReference type="OrthoDB" id="3182271at2"/>
<reference evidence="2 3" key="1">
    <citation type="submission" date="2012-08" db="EMBL/GenBank/DDBJ databases">
        <title>The Genome Sequence of Slackia piriformis YIT 12062.</title>
        <authorList>
            <consortium name="The Broad Institute Genome Sequencing Platform"/>
            <person name="Earl A."/>
            <person name="Ward D."/>
            <person name="Feldgarden M."/>
            <person name="Gevers D."/>
            <person name="Morotomi M."/>
            <person name="Walker B."/>
            <person name="Young S.K."/>
            <person name="Zeng Q."/>
            <person name="Gargeya S."/>
            <person name="Fitzgerald M."/>
            <person name="Haas B."/>
            <person name="Abouelleil A."/>
            <person name="Alvarado L."/>
            <person name="Arachchi H.M."/>
            <person name="Berlin A.M."/>
            <person name="Chapman S.B."/>
            <person name="Goldberg J."/>
            <person name="Griggs A."/>
            <person name="Gujja S."/>
            <person name="Hansen M."/>
            <person name="Howarth C."/>
            <person name="Imamovic A."/>
            <person name="Larimer J."/>
            <person name="McCowen C."/>
            <person name="Montmayeur A."/>
            <person name="Murphy C."/>
            <person name="Neiman D."/>
            <person name="Pearson M."/>
            <person name="Priest M."/>
            <person name="Roberts A."/>
            <person name="Saif S."/>
            <person name="Shea T."/>
            <person name="Sisk P."/>
            <person name="Sykes S."/>
            <person name="Wortman J."/>
            <person name="Nusbaum C."/>
            <person name="Birren B."/>
        </authorList>
    </citation>
    <scope>NUCLEOTIDE SEQUENCE [LARGE SCALE GENOMIC DNA]</scope>
    <source>
        <strain evidence="2 3">YIT 12062</strain>
    </source>
</reference>
<dbReference type="eggNOG" id="ENOG5031H2H">
    <property type="taxonomic scope" value="Bacteria"/>
</dbReference>
<sequence>MKAAFLSEFLTARNVLSQSAVIYVVVAAVLGISMQSVVALVAAISAMTPFLMLFTFCAYDSMNGWERFRATLPISRCELVVSRYANVLLSSVVMFLLGWALACLISGMAPLLPLEEGMRASLSSEFDPGLLAIAGLMGLSLMTAVVALFLPFALRYGLTKAMRVVPVVMVMLIPVSIALLKQFPSGADVLVRIGGWLDANLVAGGVAFAAAALVVYAASCCVAVSVYRRKEL</sequence>
<feature type="transmembrane region" description="Helical" evidence="1">
    <location>
        <begin position="164"/>
        <end position="183"/>
    </location>
</feature>
<evidence type="ECO:0008006" key="4">
    <source>
        <dbReference type="Google" id="ProtNLM"/>
    </source>
</evidence>
<evidence type="ECO:0000256" key="1">
    <source>
        <dbReference type="SAM" id="Phobius"/>
    </source>
</evidence>
<feature type="transmembrane region" description="Helical" evidence="1">
    <location>
        <begin position="12"/>
        <end position="32"/>
    </location>
</feature>
<dbReference type="AlphaFoldDB" id="K0YIM2"/>
<proteinExistence type="predicted"/>
<dbReference type="PATRIC" id="fig|742818.3.peg.980"/>
<feature type="transmembrane region" description="Helical" evidence="1">
    <location>
        <begin position="203"/>
        <end position="227"/>
    </location>
</feature>
<feature type="transmembrane region" description="Helical" evidence="1">
    <location>
        <begin position="38"/>
        <end position="59"/>
    </location>
</feature>
<comment type="caution">
    <text evidence="2">The sequence shown here is derived from an EMBL/GenBank/DDBJ whole genome shotgun (WGS) entry which is preliminary data.</text>
</comment>
<keyword evidence="1" id="KW-1133">Transmembrane helix</keyword>
<protein>
    <recommendedName>
        <fullName evidence="4">ABC-2 transporter permease</fullName>
    </recommendedName>
</protein>
<dbReference type="InterPro" id="IPR025699">
    <property type="entry name" value="ABC2_memb-like"/>
</dbReference>
<keyword evidence="1" id="KW-0812">Transmembrane</keyword>
<dbReference type="EMBL" id="ADMD01000007">
    <property type="protein sequence ID" value="EJZ83422.1"/>
    <property type="molecule type" value="Genomic_DNA"/>
</dbReference>
<organism evidence="2 3">
    <name type="scientific">Slackia piriformis YIT 12062</name>
    <dbReference type="NCBI Taxonomy" id="742818"/>
    <lineage>
        <taxon>Bacteria</taxon>
        <taxon>Bacillati</taxon>
        <taxon>Actinomycetota</taxon>
        <taxon>Coriobacteriia</taxon>
        <taxon>Eggerthellales</taxon>
        <taxon>Eggerthellaceae</taxon>
        <taxon>Slackia</taxon>
    </lineage>
</organism>
<feature type="transmembrane region" description="Helical" evidence="1">
    <location>
        <begin position="84"/>
        <end position="109"/>
    </location>
</feature>
<dbReference type="Proteomes" id="UP000006069">
    <property type="component" value="Unassembled WGS sequence"/>
</dbReference>
<keyword evidence="1" id="KW-0472">Membrane</keyword>
<dbReference type="RefSeq" id="WP_009139141.1">
    <property type="nucleotide sequence ID" value="NZ_JH815198.1"/>
</dbReference>
<gene>
    <name evidence="2" type="ORF">HMPREF9451_00927</name>
</gene>
<evidence type="ECO:0000313" key="2">
    <source>
        <dbReference type="EMBL" id="EJZ83422.1"/>
    </source>
</evidence>